<dbReference type="AlphaFoldDB" id="A0A1V6SM43"/>
<dbReference type="PRINTS" id="PR00080">
    <property type="entry name" value="SDRFAMILY"/>
</dbReference>
<dbReference type="STRING" id="303698.A0A1V6SM43"/>
<dbReference type="InterPro" id="IPR002347">
    <property type="entry name" value="SDR_fam"/>
</dbReference>
<protein>
    <submittedName>
        <fullName evidence="3">Uncharacterized protein</fullName>
    </submittedName>
</protein>
<dbReference type="FunFam" id="3.40.50.720:FF:000084">
    <property type="entry name" value="Short-chain dehydrogenase reductase"/>
    <property type="match status" value="1"/>
</dbReference>
<dbReference type="OrthoDB" id="47007at2759"/>
<keyword evidence="4" id="KW-1185">Reference proteome</keyword>
<organism evidence="3 4">
    <name type="scientific">Penicillium steckii</name>
    <dbReference type="NCBI Taxonomy" id="303698"/>
    <lineage>
        <taxon>Eukaryota</taxon>
        <taxon>Fungi</taxon>
        <taxon>Dikarya</taxon>
        <taxon>Ascomycota</taxon>
        <taxon>Pezizomycotina</taxon>
        <taxon>Eurotiomycetes</taxon>
        <taxon>Eurotiomycetidae</taxon>
        <taxon>Eurotiales</taxon>
        <taxon>Aspergillaceae</taxon>
        <taxon>Penicillium</taxon>
    </lineage>
</organism>
<dbReference type="Pfam" id="PF13561">
    <property type="entry name" value="adh_short_C2"/>
    <property type="match status" value="1"/>
</dbReference>
<evidence type="ECO:0000313" key="4">
    <source>
        <dbReference type="Proteomes" id="UP000191285"/>
    </source>
</evidence>
<dbReference type="PRINTS" id="PR00081">
    <property type="entry name" value="GDHRDH"/>
</dbReference>
<comment type="caution">
    <text evidence="3">The sequence shown here is derived from an EMBL/GenBank/DDBJ whole genome shotgun (WGS) entry which is preliminary data.</text>
</comment>
<keyword evidence="2" id="KW-0521">NADP</keyword>
<dbReference type="InterPro" id="IPR036291">
    <property type="entry name" value="NAD(P)-bd_dom_sf"/>
</dbReference>
<dbReference type="SUPFAM" id="SSF51735">
    <property type="entry name" value="NAD(P)-binding Rossmann-fold domains"/>
    <property type="match status" value="1"/>
</dbReference>
<dbReference type="EMBL" id="MLKD01000031">
    <property type="protein sequence ID" value="OQE14928.1"/>
    <property type="molecule type" value="Genomic_DNA"/>
</dbReference>
<dbReference type="PANTHER" id="PTHR42760">
    <property type="entry name" value="SHORT-CHAIN DEHYDROGENASES/REDUCTASES FAMILY MEMBER"/>
    <property type="match status" value="1"/>
</dbReference>
<name>A0A1V6SM43_9EURO</name>
<dbReference type="PANTHER" id="PTHR42760:SF124">
    <property type="entry name" value="SHORT-CHAIN DEHYDROGENASE_REDUCTASE"/>
    <property type="match status" value="1"/>
</dbReference>
<reference evidence="4" key="1">
    <citation type="journal article" date="2017" name="Nat. Microbiol.">
        <title>Global analysis of biosynthetic gene clusters reveals vast potential of secondary metabolite production in Penicillium species.</title>
        <authorList>
            <person name="Nielsen J.C."/>
            <person name="Grijseels S."/>
            <person name="Prigent S."/>
            <person name="Ji B."/>
            <person name="Dainat J."/>
            <person name="Nielsen K.F."/>
            <person name="Frisvad J.C."/>
            <person name="Workman M."/>
            <person name="Nielsen J."/>
        </authorList>
    </citation>
    <scope>NUCLEOTIDE SEQUENCE [LARGE SCALE GENOMIC DNA]</scope>
    <source>
        <strain evidence="4">IBT 24891</strain>
    </source>
</reference>
<evidence type="ECO:0000256" key="2">
    <source>
        <dbReference type="ARBA" id="ARBA00022857"/>
    </source>
</evidence>
<evidence type="ECO:0000256" key="1">
    <source>
        <dbReference type="ARBA" id="ARBA00006484"/>
    </source>
</evidence>
<gene>
    <name evidence="3" type="ORF">PENSTE_c031G07787</name>
</gene>
<proteinExistence type="inferred from homology"/>
<comment type="similarity">
    <text evidence="1">Belongs to the short-chain dehydrogenases/reductases (SDR) family.</text>
</comment>
<dbReference type="GO" id="GO:0016616">
    <property type="term" value="F:oxidoreductase activity, acting on the CH-OH group of donors, NAD or NADP as acceptor"/>
    <property type="evidence" value="ECO:0007669"/>
    <property type="project" value="TreeGrafter"/>
</dbReference>
<sequence length="288" mass="30973">MTLVPQDNLDDPQPLPEGRLRGRVAVITGASSGIGRAIAFRFSREGAKIVCADLQPDCESIGSRLQDSGFRTDEYIRRQGGDATFAIVDVSNASLMCELIAKTVEKHGRLDIMVNNAGICPESLPDHFGKRIHECDENVFYNTMMVNCWGVFLGCKYAVRQFLNQEPRASGDRGWIINVGSTASFVASGPVAYNTSKGATLQCTRSVAVEMASERIHCNILCPGDATTPCYKPHIDSETAVAESIKSYPWGRFATLKELAGAAFFLASDDAGYVTGAALAADGGFTAQ</sequence>
<accession>A0A1V6SM43</accession>
<dbReference type="CDD" id="cd05233">
    <property type="entry name" value="SDR_c"/>
    <property type="match status" value="1"/>
</dbReference>
<dbReference type="Proteomes" id="UP000191285">
    <property type="component" value="Unassembled WGS sequence"/>
</dbReference>
<dbReference type="Gene3D" id="3.40.50.720">
    <property type="entry name" value="NAD(P)-binding Rossmann-like Domain"/>
    <property type="match status" value="1"/>
</dbReference>
<evidence type="ECO:0000313" key="3">
    <source>
        <dbReference type="EMBL" id="OQE14928.1"/>
    </source>
</evidence>